<evidence type="ECO:0000259" key="1">
    <source>
        <dbReference type="Pfam" id="PF00532"/>
    </source>
</evidence>
<dbReference type="GO" id="GO:0003700">
    <property type="term" value="F:DNA-binding transcription factor activity"/>
    <property type="evidence" value="ECO:0007669"/>
    <property type="project" value="TreeGrafter"/>
</dbReference>
<dbReference type="Gene3D" id="3.40.50.2300">
    <property type="match status" value="2"/>
</dbReference>
<feature type="domain" description="Periplasmic binding protein/LacI sugar binding" evidence="1">
    <location>
        <begin position="11"/>
        <end position="255"/>
    </location>
</feature>
<dbReference type="EMBL" id="JACHGN010000002">
    <property type="protein sequence ID" value="MBB5131292.1"/>
    <property type="molecule type" value="Genomic_DNA"/>
</dbReference>
<dbReference type="PANTHER" id="PTHR30146">
    <property type="entry name" value="LACI-RELATED TRANSCRIPTIONAL REPRESSOR"/>
    <property type="match status" value="1"/>
</dbReference>
<evidence type="ECO:0000313" key="2">
    <source>
        <dbReference type="EMBL" id="MBB5131292.1"/>
    </source>
</evidence>
<dbReference type="InterPro" id="IPR028082">
    <property type="entry name" value="Peripla_BP_I"/>
</dbReference>
<comment type="caution">
    <text evidence="2">The sequence shown here is derived from an EMBL/GenBank/DDBJ whole genome shotgun (WGS) entry which is preliminary data.</text>
</comment>
<organism evidence="2 3">
    <name type="scientific">Thermocatellispora tengchongensis</name>
    <dbReference type="NCBI Taxonomy" id="1073253"/>
    <lineage>
        <taxon>Bacteria</taxon>
        <taxon>Bacillati</taxon>
        <taxon>Actinomycetota</taxon>
        <taxon>Actinomycetes</taxon>
        <taxon>Streptosporangiales</taxon>
        <taxon>Streptosporangiaceae</taxon>
        <taxon>Thermocatellispora</taxon>
    </lineage>
</organism>
<reference evidence="2 3" key="1">
    <citation type="submission" date="2020-08" db="EMBL/GenBank/DDBJ databases">
        <title>Genomic Encyclopedia of Type Strains, Phase IV (KMG-IV): sequencing the most valuable type-strain genomes for metagenomic binning, comparative biology and taxonomic classification.</title>
        <authorList>
            <person name="Goeker M."/>
        </authorList>
    </citation>
    <scope>NUCLEOTIDE SEQUENCE [LARGE SCALE GENOMIC DNA]</scope>
    <source>
        <strain evidence="2 3">DSM 45615</strain>
    </source>
</reference>
<dbReference type="Proteomes" id="UP000578449">
    <property type="component" value="Unassembled WGS sequence"/>
</dbReference>
<dbReference type="CDD" id="cd06267">
    <property type="entry name" value="PBP1_LacI_sugar_binding-like"/>
    <property type="match status" value="1"/>
</dbReference>
<dbReference type="Pfam" id="PF00532">
    <property type="entry name" value="Peripla_BP_1"/>
    <property type="match status" value="1"/>
</dbReference>
<dbReference type="SUPFAM" id="SSF53822">
    <property type="entry name" value="Periplasmic binding protein-like I"/>
    <property type="match status" value="1"/>
</dbReference>
<keyword evidence="3" id="KW-1185">Reference proteome</keyword>
<dbReference type="PANTHER" id="PTHR30146:SF138">
    <property type="entry name" value="TRANSCRIPTIONAL REGULATORY PROTEIN"/>
    <property type="match status" value="1"/>
</dbReference>
<sequence length="280" mass="28766">MARGLITGRTGNLGLIVPDLANPFFPGVVKGMQARAREAGYAVFVADTDEDAGLEARLARKLAKQVDALVLCSPRLSDDELLALAADVRLVLLHRRAGDVPAVTADNAGGMRHAVTHLTALGHRRIGLVAGPVSSWSNEERVAGLRAAVAGAGAELAELGNYAPTFDGGIAAADMVLASGVSAVVAYNDVMALGLMSRFAARGVAVPAGISVVGCDDIPQAAMSAPPLTTVAVPKEQIGRAGVDLVLRIVDGEDPPRSGRELDTQLLVRGSTGPAVRTTD</sequence>
<dbReference type="GO" id="GO:0000976">
    <property type="term" value="F:transcription cis-regulatory region binding"/>
    <property type="evidence" value="ECO:0007669"/>
    <property type="project" value="TreeGrafter"/>
</dbReference>
<dbReference type="InterPro" id="IPR001761">
    <property type="entry name" value="Peripla_BP/Lac1_sug-bd_dom"/>
</dbReference>
<protein>
    <submittedName>
        <fullName evidence="2">DNA-binding LacI/PurR family transcriptional regulator</fullName>
    </submittedName>
</protein>
<name>A0A840NVP2_9ACTN</name>
<proteinExistence type="predicted"/>
<gene>
    <name evidence="2" type="ORF">HNP84_000998</name>
</gene>
<keyword evidence="2" id="KW-0238">DNA-binding</keyword>
<accession>A0A840NVP2</accession>
<evidence type="ECO:0000313" key="3">
    <source>
        <dbReference type="Proteomes" id="UP000578449"/>
    </source>
</evidence>
<dbReference type="AlphaFoldDB" id="A0A840NVP2"/>